<feature type="chain" id="PRO_5046343810" description="Lipoprotein" evidence="1">
    <location>
        <begin position="26"/>
        <end position="212"/>
    </location>
</feature>
<keyword evidence="1" id="KW-0732">Signal</keyword>
<dbReference type="EMBL" id="JACOGF010000002">
    <property type="protein sequence ID" value="MBC3916936.1"/>
    <property type="molecule type" value="Genomic_DNA"/>
</dbReference>
<name>A0ABR6ZM15_9BURK</name>
<organism evidence="2 3">
    <name type="scientific">Undibacterium hunanense</name>
    <dbReference type="NCBI Taxonomy" id="2762292"/>
    <lineage>
        <taxon>Bacteria</taxon>
        <taxon>Pseudomonadati</taxon>
        <taxon>Pseudomonadota</taxon>
        <taxon>Betaproteobacteria</taxon>
        <taxon>Burkholderiales</taxon>
        <taxon>Oxalobacteraceae</taxon>
        <taxon>Undibacterium</taxon>
    </lineage>
</organism>
<proteinExistence type="predicted"/>
<evidence type="ECO:0000313" key="2">
    <source>
        <dbReference type="EMBL" id="MBC3916936.1"/>
    </source>
</evidence>
<reference evidence="2 3" key="1">
    <citation type="submission" date="2020-08" db="EMBL/GenBank/DDBJ databases">
        <title>Novel species isolated from subtropical streams in China.</title>
        <authorList>
            <person name="Lu H."/>
        </authorList>
    </citation>
    <scope>NUCLEOTIDE SEQUENCE [LARGE SCALE GENOMIC DNA]</scope>
    <source>
        <strain evidence="2 3">CY18W</strain>
    </source>
</reference>
<protein>
    <recommendedName>
        <fullName evidence="4">Lipoprotein</fullName>
    </recommendedName>
</protein>
<keyword evidence="3" id="KW-1185">Reference proteome</keyword>
<dbReference type="RefSeq" id="WP_186946161.1">
    <property type="nucleotide sequence ID" value="NZ_JACOGF010000002.1"/>
</dbReference>
<gene>
    <name evidence="2" type="ORF">H8L32_05560</name>
</gene>
<accession>A0ABR6ZM15</accession>
<evidence type="ECO:0000313" key="3">
    <source>
        <dbReference type="Proteomes" id="UP000650424"/>
    </source>
</evidence>
<evidence type="ECO:0000256" key="1">
    <source>
        <dbReference type="SAM" id="SignalP"/>
    </source>
</evidence>
<sequence length="212" mass="23218">MNSSLKPAVLLCAAIALASSPSAYAADKPAAPSDLALSCQNPVKKGDTAQSLKKRYPGNTTVQEIDGAEGSTQKVLVLYPQNLMKPYRVEVFFDDDAMTRLVSVNINIEKSQWTYQGLKILDSIQAVEKQNGKPFTLYGFGWDYGGHVTSFNEGTFSKPSSDCTPHFRFQLHPGKNTPKAILGEQKIKSNLAAVIQAQPYLSEISLDFVEQK</sequence>
<dbReference type="Proteomes" id="UP000650424">
    <property type="component" value="Unassembled WGS sequence"/>
</dbReference>
<feature type="signal peptide" evidence="1">
    <location>
        <begin position="1"/>
        <end position="25"/>
    </location>
</feature>
<comment type="caution">
    <text evidence="2">The sequence shown here is derived from an EMBL/GenBank/DDBJ whole genome shotgun (WGS) entry which is preliminary data.</text>
</comment>
<evidence type="ECO:0008006" key="4">
    <source>
        <dbReference type="Google" id="ProtNLM"/>
    </source>
</evidence>